<reference evidence="1" key="1">
    <citation type="submission" date="2023-04" db="EMBL/GenBank/DDBJ databases">
        <title>Ambrosiozyma monospora NBRC 10751.</title>
        <authorList>
            <person name="Ichikawa N."/>
            <person name="Sato H."/>
            <person name="Tonouchi N."/>
        </authorList>
    </citation>
    <scope>NUCLEOTIDE SEQUENCE</scope>
    <source>
        <strain evidence="1">NBRC 10751</strain>
    </source>
</reference>
<dbReference type="Proteomes" id="UP001165064">
    <property type="component" value="Unassembled WGS sequence"/>
</dbReference>
<name>A0ACB5TDC1_AMBMO</name>
<evidence type="ECO:0000313" key="2">
    <source>
        <dbReference type="Proteomes" id="UP001165064"/>
    </source>
</evidence>
<comment type="caution">
    <text evidence="1">The sequence shown here is derived from an EMBL/GenBank/DDBJ whole genome shotgun (WGS) entry which is preliminary data.</text>
</comment>
<proteinExistence type="predicted"/>
<gene>
    <name evidence="1" type="ORF">Amon02_000805600</name>
</gene>
<evidence type="ECO:0000313" key="1">
    <source>
        <dbReference type="EMBL" id="GME86669.1"/>
    </source>
</evidence>
<protein>
    <submittedName>
        <fullName evidence="1">Unnamed protein product</fullName>
    </submittedName>
</protein>
<dbReference type="EMBL" id="BSXS01006957">
    <property type="protein sequence ID" value="GME86669.1"/>
    <property type="molecule type" value="Genomic_DNA"/>
</dbReference>
<accession>A0ACB5TDC1</accession>
<organism evidence="1 2">
    <name type="scientific">Ambrosiozyma monospora</name>
    <name type="common">Yeast</name>
    <name type="synonym">Endomycopsis monosporus</name>
    <dbReference type="NCBI Taxonomy" id="43982"/>
    <lineage>
        <taxon>Eukaryota</taxon>
        <taxon>Fungi</taxon>
        <taxon>Dikarya</taxon>
        <taxon>Ascomycota</taxon>
        <taxon>Saccharomycotina</taxon>
        <taxon>Pichiomycetes</taxon>
        <taxon>Pichiales</taxon>
        <taxon>Pichiaceae</taxon>
        <taxon>Ambrosiozyma</taxon>
    </lineage>
</organism>
<sequence>MGTVLNPMDQEILREHHQTLQYLVHVVPTSINTLPQLLKTHYPNKHSSKDCLLNYVKNLLCIVEYCDILKSNVWSLLIENFIKLDVELQNELDDVDDDDLDLAVPSPTPSPGDLDSDERSGDDSDSELEEDADAANHNRRVKKGGDAKVELTKSAQKEKRAMATDDDDFQDYEENDSEEEEYAVEIHKIGDISKKLDSIMALLLVTSTTTSSPFMPSTFKLNEEEAQPKPDLDSNVFST</sequence>
<keyword evidence="2" id="KW-1185">Reference proteome</keyword>